<evidence type="ECO:0000259" key="4">
    <source>
        <dbReference type="PROSITE" id="PS50994"/>
    </source>
</evidence>
<dbReference type="InterPro" id="IPR036397">
    <property type="entry name" value="RNaseH_sf"/>
</dbReference>
<evidence type="ECO:0000256" key="1">
    <source>
        <dbReference type="ARBA" id="ARBA00009277"/>
    </source>
</evidence>
<keyword evidence="6" id="KW-1185">Reference proteome</keyword>
<feature type="region of interest" description="Disordered" evidence="2">
    <location>
        <begin position="380"/>
        <end position="402"/>
    </location>
</feature>
<dbReference type="EMBL" id="JBFYGN010000011">
    <property type="protein sequence ID" value="MEX8193508.1"/>
    <property type="molecule type" value="Genomic_DNA"/>
</dbReference>
<sequence>MRRIRDALTNHFDRRLSNRRSAEILGLDHTTIGKYLARFVEKGLTWPLPTEMDEATLENLLFSKPSTAVPIETLTSLIDFAKVHEDLKKQGATLTSLHSEWLATVPAEQAIGYSQYCRIYQAYKNSLRISMRRTEVYGENTYVDYSGQTIDITSQDTGEVRSAQIFVGVLGGSNYTFCEATWTQRSRDWLGSHVRMFEYFGGVSRLVVPDNLKAAVTKADRFSPVLNESYRALCRYYNIVPMPARAYKPKDKARAEGTVLLVQRWILFCLRKRKFFTLDEANREIHTLLEKLNHKPFQKKAGSRHSRWLENELPALQPLPAYPYEFAEWGKVRAGIDYHVKIENHHYSVPHEMRGQEFKYRMTDKVVELLLKGKSVATHERSYQAEAPTTQGDHRPPAHQAMQGWSQEDALAWASSVGSNTNGVMQARLAQLPGQFYGYRATQDLKSLAKIHGAERLEEACAYALVNKLSKTADLRTVLDKRLDKLLAQDITAESPPTVAHQNIRGADYYDRILNTEEGFCS</sequence>
<dbReference type="PROSITE" id="PS50994">
    <property type="entry name" value="INTEGRASE"/>
    <property type="match status" value="1"/>
</dbReference>
<dbReference type="Proteomes" id="UP001561046">
    <property type="component" value="Unassembled WGS sequence"/>
</dbReference>
<organism evidence="5 6">
    <name type="scientific">Comamonas guangdongensis</name>
    <dbReference type="NCBI Taxonomy" id="510515"/>
    <lineage>
        <taxon>Bacteria</taxon>
        <taxon>Pseudomonadati</taxon>
        <taxon>Pseudomonadota</taxon>
        <taxon>Betaproteobacteria</taxon>
        <taxon>Burkholderiales</taxon>
        <taxon>Comamonadaceae</taxon>
        <taxon>Comamonas</taxon>
    </lineage>
</organism>
<dbReference type="Gene3D" id="3.30.420.10">
    <property type="entry name" value="Ribonuclease H-like superfamily/Ribonuclease H"/>
    <property type="match status" value="1"/>
</dbReference>
<dbReference type="PANTHER" id="PTHR35004">
    <property type="entry name" value="TRANSPOSASE RV3428C-RELATED"/>
    <property type="match status" value="1"/>
</dbReference>
<dbReference type="RefSeq" id="WP_369338703.1">
    <property type="nucleotide sequence ID" value="NZ_JBFYGN010000011.1"/>
</dbReference>
<evidence type="ECO:0000256" key="2">
    <source>
        <dbReference type="SAM" id="MobiDB-lite"/>
    </source>
</evidence>
<dbReference type="PANTHER" id="PTHR35004:SF8">
    <property type="entry name" value="TRANSPOSASE RV3428C-RELATED"/>
    <property type="match status" value="1"/>
</dbReference>
<evidence type="ECO:0000259" key="3">
    <source>
        <dbReference type="PROSITE" id="PS50532"/>
    </source>
</evidence>
<dbReference type="InterPro" id="IPR012337">
    <property type="entry name" value="RNaseH-like_sf"/>
</dbReference>
<protein>
    <submittedName>
        <fullName evidence="5">IS21 family transposase</fullName>
    </submittedName>
</protein>
<dbReference type="InterPro" id="IPR017895">
    <property type="entry name" value="HTH_IS408/IS1162_type"/>
</dbReference>
<evidence type="ECO:0000313" key="5">
    <source>
        <dbReference type="EMBL" id="MEX8193508.1"/>
    </source>
</evidence>
<name>A0ABV3ZX92_9BURK</name>
<comment type="caution">
    <text evidence="5">The sequence shown here is derived from an EMBL/GenBank/DDBJ whole genome shotgun (WGS) entry which is preliminary data.</text>
</comment>
<feature type="domain" description="HTH IS408-type" evidence="3">
    <location>
        <begin position="4"/>
        <end position="87"/>
    </location>
</feature>
<dbReference type="InterPro" id="IPR001584">
    <property type="entry name" value="Integrase_cat-core"/>
</dbReference>
<accession>A0ABV3ZX92</accession>
<feature type="domain" description="Integrase catalytic" evidence="4">
    <location>
        <begin position="137"/>
        <end position="313"/>
    </location>
</feature>
<reference evidence="5 6" key="1">
    <citation type="journal article" date="2013" name="Int. J. Syst. Evol. Microbiol.">
        <title>Comamonas guangdongensis sp. nov., isolated from subterranean forest sediment, and emended description of the genus Comamonas.</title>
        <authorList>
            <person name="Zhang J."/>
            <person name="Wang Y."/>
            <person name="Zhou S."/>
            <person name="Wu C."/>
            <person name="He J."/>
            <person name="Li F."/>
        </authorList>
    </citation>
    <scope>NUCLEOTIDE SEQUENCE [LARGE SCALE GENOMIC DNA]</scope>
    <source>
        <strain evidence="5 6">CCTCC AB2011133</strain>
    </source>
</reference>
<proteinExistence type="inferred from homology"/>
<dbReference type="Pfam" id="PF22483">
    <property type="entry name" value="Mu-transpos_C_2"/>
    <property type="match status" value="1"/>
</dbReference>
<dbReference type="PROSITE" id="PS50532">
    <property type="entry name" value="HTH_IS408"/>
    <property type="match status" value="1"/>
</dbReference>
<dbReference type="SUPFAM" id="SSF53098">
    <property type="entry name" value="Ribonuclease H-like"/>
    <property type="match status" value="1"/>
</dbReference>
<evidence type="ECO:0000313" key="6">
    <source>
        <dbReference type="Proteomes" id="UP001561046"/>
    </source>
</evidence>
<comment type="similarity">
    <text evidence="1">Belongs to the transposase IS21/IS408/IS1162 family.</text>
</comment>
<dbReference type="InterPro" id="IPR054353">
    <property type="entry name" value="IstA-like_C"/>
</dbReference>
<dbReference type="NCBIfam" id="NF033546">
    <property type="entry name" value="transpos_IS21"/>
    <property type="match status" value="1"/>
</dbReference>
<gene>
    <name evidence="5" type="primary">istA</name>
    <name evidence="5" type="ORF">AB6724_11735</name>
</gene>